<feature type="region of interest" description="Disordered" evidence="1">
    <location>
        <begin position="1"/>
        <end position="24"/>
    </location>
</feature>
<dbReference type="EMBL" id="JAUZQC010000012">
    <property type="protein sequence ID" value="KAK5862884.1"/>
    <property type="molecule type" value="Genomic_DNA"/>
</dbReference>
<keyword evidence="3" id="KW-1185">Reference proteome</keyword>
<evidence type="ECO:0000313" key="2">
    <source>
        <dbReference type="EMBL" id="KAK5862884.1"/>
    </source>
</evidence>
<dbReference type="Proteomes" id="UP001346869">
    <property type="component" value="Unassembled WGS sequence"/>
</dbReference>
<reference evidence="2 3" key="1">
    <citation type="journal article" date="2023" name="Genes (Basel)">
        <title>Chromosome-Level Genome Assembly and Circadian Gene Repertoire of the Patagonia Blennie Eleginops maclovinus-The Closest Ancestral Proxy of Antarctic Cryonotothenioids.</title>
        <authorList>
            <person name="Cheng C.C."/>
            <person name="Rivera-Colon A.G."/>
            <person name="Minhas B.F."/>
            <person name="Wilson L."/>
            <person name="Rayamajhi N."/>
            <person name="Vargas-Chacoff L."/>
            <person name="Catchen J.M."/>
        </authorList>
    </citation>
    <scope>NUCLEOTIDE SEQUENCE [LARGE SCALE GENOMIC DNA]</scope>
    <source>
        <strain evidence="2">JMC-PN-2008</strain>
    </source>
</reference>
<dbReference type="AlphaFoldDB" id="A0AAN7XLB1"/>
<organism evidence="2 3">
    <name type="scientific">Eleginops maclovinus</name>
    <name type="common">Patagonian blennie</name>
    <name type="synonym">Eleginus maclovinus</name>
    <dbReference type="NCBI Taxonomy" id="56733"/>
    <lineage>
        <taxon>Eukaryota</taxon>
        <taxon>Metazoa</taxon>
        <taxon>Chordata</taxon>
        <taxon>Craniata</taxon>
        <taxon>Vertebrata</taxon>
        <taxon>Euteleostomi</taxon>
        <taxon>Actinopterygii</taxon>
        <taxon>Neopterygii</taxon>
        <taxon>Teleostei</taxon>
        <taxon>Neoteleostei</taxon>
        <taxon>Acanthomorphata</taxon>
        <taxon>Eupercaria</taxon>
        <taxon>Perciformes</taxon>
        <taxon>Notothenioidei</taxon>
        <taxon>Eleginopidae</taxon>
        <taxon>Eleginops</taxon>
    </lineage>
</organism>
<protein>
    <submittedName>
        <fullName evidence="2">Uncharacterized protein</fullName>
    </submittedName>
</protein>
<comment type="caution">
    <text evidence="2">The sequence shown here is derived from an EMBL/GenBank/DDBJ whole genome shotgun (WGS) entry which is preliminary data.</text>
</comment>
<proteinExistence type="predicted"/>
<reference evidence="2 3" key="2">
    <citation type="journal article" date="2023" name="Mol. Biol. Evol.">
        <title>Genomics of Secondarily Temperate Adaptation in the Only Non-Antarctic Icefish.</title>
        <authorList>
            <person name="Rivera-Colon A.G."/>
            <person name="Rayamajhi N."/>
            <person name="Minhas B.F."/>
            <person name="Madrigal G."/>
            <person name="Bilyk K.T."/>
            <person name="Yoon V."/>
            <person name="Hune M."/>
            <person name="Gregory S."/>
            <person name="Cheng C.H.C."/>
            <person name="Catchen J.M."/>
        </authorList>
    </citation>
    <scope>NUCLEOTIDE SEQUENCE [LARGE SCALE GENOMIC DNA]</scope>
    <source>
        <strain evidence="2">JMC-PN-2008</strain>
    </source>
</reference>
<evidence type="ECO:0000256" key="1">
    <source>
        <dbReference type="SAM" id="MobiDB-lite"/>
    </source>
</evidence>
<evidence type="ECO:0000313" key="3">
    <source>
        <dbReference type="Proteomes" id="UP001346869"/>
    </source>
</evidence>
<sequence length="68" mass="8316">MRRGCGSLQQYREDKQREREREQDTAESCFFMVLADMLTTVDPAYQWEARHKLYQQVFEYTVQHPRLD</sequence>
<accession>A0AAN7XLB1</accession>
<gene>
    <name evidence="2" type="ORF">PBY51_018236</name>
</gene>
<name>A0AAN7XLB1_ELEMC</name>
<feature type="compositionally biased region" description="Basic and acidic residues" evidence="1">
    <location>
        <begin position="11"/>
        <end position="24"/>
    </location>
</feature>